<dbReference type="AlphaFoldDB" id="A0A4U0PBG4"/>
<reference evidence="2 3" key="1">
    <citation type="submission" date="2019-04" db="EMBL/GenBank/DDBJ databases">
        <title>Chitiniphilus eburnea sp. nov., a novel chitinolytic bacterium isolated from aquaculture sludge.</title>
        <authorList>
            <person name="Sheng M."/>
        </authorList>
    </citation>
    <scope>NUCLEOTIDE SEQUENCE [LARGE SCALE GENOMIC DNA]</scope>
    <source>
        <strain evidence="2 3">HX-2-15</strain>
    </source>
</reference>
<gene>
    <name evidence="2" type="ORF">FAZ21_19255</name>
</gene>
<dbReference type="PROSITE" id="PS51688">
    <property type="entry name" value="ICA"/>
    <property type="match status" value="1"/>
</dbReference>
<sequence length="515" mass="55567">MADRPAPYIKKDPGDIMLAADWNEMQVLARADIEAVRTQRIDAARLDAGTSGLLTNLTLTGELKVPELKINGDSVAQRFSTLESSLKSTIDAKLDRAGGTIGGTLTVGGSLTVNGDLTVNGTSKLKTTQVAGPIKLRTLTTIEEGNGVWANFGSNAYFDGGWRQVDANRPGVNLHMNAEDGAGQEFRFFRLEKNGGQQRNIAVLGTTLSYLRESNFAIGSDAAENSEGWGRVLDVYNAATTKLSVRAGAVDSRVTAHTSGFYNAPAGMIIGTRSAHPVSLVNGALVNMTLQTKYVDLLCSSGTPLRLSSGWTGKPDGGGGWAEISNDIGTYKTLMIIGNKSNDGSTRRVSVWDRLEVNGSLEVTKGIVFENNLSEHIKRDGVLYRYNGQAYLGVDDHFYVYDWSRSKAIHLDVANSVINGARLGTPSDLRLKEDVATLANPLDTVRKLRGVSYLWKDGDGKRDLGLIAQEVEQVLPELVSDGPNGMKQMSYMSLIPLLLEAIKAQQAQIDQLASR</sequence>
<dbReference type="RefSeq" id="WP_136775060.1">
    <property type="nucleotide sequence ID" value="NZ_CP156074.1"/>
</dbReference>
<dbReference type="EMBL" id="SUMF01000048">
    <property type="protein sequence ID" value="TJZ64252.1"/>
    <property type="molecule type" value="Genomic_DNA"/>
</dbReference>
<dbReference type="Proteomes" id="UP000310016">
    <property type="component" value="Unassembled WGS sequence"/>
</dbReference>
<comment type="caution">
    <text evidence="2">The sequence shown here is derived from an EMBL/GenBank/DDBJ whole genome shotgun (WGS) entry which is preliminary data.</text>
</comment>
<keyword evidence="3" id="KW-1185">Reference proteome</keyword>
<dbReference type="Pfam" id="PF13884">
    <property type="entry name" value="Peptidase_S74"/>
    <property type="match status" value="1"/>
</dbReference>
<evidence type="ECO:0000259" key="1">
    <source>
        <dbReference type="PROSITE" id="PS51688"/>
    </source>
</evidence>
<accession>A0A4U0PBG4</accession>
<organism evidence="2 3">
    <name type="scientific">Chitiniphilus eburneus</name>
    <dbReference type="NCBI Taxonomy" id="2571148"/>
    <lineage>
        <taxon>Bacteria</taxon>
        <taxon>Pseudomonadati</taxon>
        <taxon>Pseudomonadota</taxon>
        <taxon>Betaproteobacteria</taxon>
        <taxon>Neisseriales</taxon>
        <taxon>Chitinibacteraceae</taxon>
        <taxon>Chitiniphilus</taxon>
    </lineage>
</organism>
<dbReference type="InterPro" id="IPR030392">
    <property type="entry name" value="S74_ICA"/>
</dbReference>
<protein>
    <submittedName>
        <fullName evidence="2">Tail fiber domain-containing protein</fullName>
    </submittedName>
</protein>
<proteinExistence type="predicted"/>
<dbReference type="OrthoDB" id="4820633at2"/>
<feature type="domain" description="Peptidase S74" evidence="1">
    <location>
        <begin position="427"/>
        <end position="515"/>
    </location>
</feature>
<name>A0A4U0PBG4_9NEIS</name>
<evidence type="ECO:0000313" key="3">
    <source>
        <dbReference type="Proteomes" id="UP000310016"/>
    </source>
</evidence>
<evidence type="ECO:0000313" key="2">
    <source>
        <dbReference type="EMBL" id="TJZ64252.1"/>
    </source>
</evidence>